<protein>
    <submittedName>
        <fullName evidence="2">Uncharacterized protein</fullName>
    </submittedName>
</protein>
<dbReference type="AlphaFoldDB" id="A0A7J6N157"/>
<proteinExistence type="predicted"/>
<sequence length="408" mass="45336">MVTAVDIDACNTRPGLTKLRSTCRRQRTIRLKDLSTVQDQLSCADIFTVDEEQRKQLAVREAAIEEEVATYTELADRCTAKINKLLSETQAPAEVQPGNPSEQMDILVNTLTDAFQRVAPTTSSPSTTTCKSGKVPSLGDVVKFNVSSRALKDVYLLPLQYRRLESLFLSAGFGELVPSTNGDVFQPFDGLRVPLMEKLLETLAPHTALLAEATRLVDSPSIGYDWLKVKCALIDKDCSPVETRKEVLRRASQLVFPGPGSVSRFVDEVRELRSLHLISLRTPSLQTAVSLDADGDHSAEPIDVTAHFVDLVLRPLPNNILTELIKEVTAVARQSFPERRNWEWQLKLPLDELCYAHTFTTEAKKSKPSAPNNYNSNNSDVRDKLWQVGDHRGSTDNNSQQRAAHAEA</sequence>
<dbReference type="EMBL" id="JABANM010038309">
    <property type="protein sequence ID" value="KAF4677150.1"/>
    <property type="molecule type" value="Genomic_DNA"/>
</dbReference>
<name>A0A7J6N157_PEROL</name>
<feature type="region of interest" description="Disordered" evidence="1">
    <location>
        <begin position="362"/>
        <end position="408"/>
    </location>
</feature>
<evidence type="ECO:0000313" key="3">
    <source>
        <dbReference type="Proteomes" id="UP000574390"/>
    </source>
</evidence>
<comment type="caution">
    <text evidence="2">The sequence shown here is derived from an EMBL/GenBank/DDBJ whole genome shotgun (WGS) entry which is preliminary data.</text>
</comment>
<feature type="non-terminal residue" evidence="2">
    <location>
        <position position="408"/>
    </location>
</feature>
<organism evidence="2 3">
    <name type="scientific">Perkinsus olseni</name>
    <name type="common">Perkinsus atlanticus</name>
    <dbReference type="NCBI Taxonomy" id="32597"/>
    <lineage>
        <taxon>Eukaryota</taxon>
        <taxon>Sar</taxon>
        <taxon>Alveolata</taxon>
        <taxon>Perkinsozoa</taxon>
        <taxon>Perkinsea</taxon>
        <taxon>Perkinsida</taxon>
        <taxon>Perkinsidae</taxon>
        <taxon>Perkinsus</taxon>
    </lineage>
</organism>
<gene>
    <name evidence="2" type="ORF">FOZ62_009076</name>
</gene>
<evidence type="ECO:0000256" key="1">
    <source>
        <dbReference type="SAM" id="MobiDB-lite"/>
    </source>
</evidence>
<reference evidence="2 3" key="1">
    <citation type="submission" date="2020-04" db="EMBL/GenBank/DDBJ databases">
        <title>Perkinsus olseni comparative genomics.</title>
        <authorList>
            <person name="Bogema D.R."/>
        </authorList>
    </citation>
    <scope>NUCLEOTIDE SEQUENCE [LARGE SCALE GENOMIC DNA]</scope>
    <source>
        <strain evidence="2">ATCC PRA-205</strain>
    </source>
</reference>
<feature type="compositionally biased region" description="Basic and acidic residues" evidence="1">
    <location>
        <begin position="380"/>
        <end position="394"/>
    </location>
</feature>
<feature type="compositionally biased region" description="Low complexity" evidence="1">
    <location>
        <begin position="368"/>
        <end position="379"/>
    </location>
</feature>
<evidence type="ECO:0000313" key="2">
    <source>
        <dbReference type="EMBL" id="KAF4677150.1"/>
    </source>
</evidence>
<accession>A0A7J6N157</accession>
<dbReference type="Proteomes" id="UP000574390">
    <property type="component" value="Unassembled WGS sequence"/>
</dbReference>